<dbReference type="HOGENOM" id="CLU_092313_2_0_11"/>
<dbReference type="InterPro" id="IPR004843">
    <property type="entry name" value="Calcineurin-like_PHP"/>
</dbReference>
<accession>Q742H6</accession>
<dbReference type="SUPFAM" id="SSF56300">
    <property type="entry name" value="Metallo-dependent phosphatases"/>
    <property type="match status" value="1"/>
</dbReference>
<dbReference type="KEGG" id="mpa:MAP_0859c"/>
<dbReference type="RefSeq" id="WP_010948997.1">
    <property type="nucleotide sequence ID" value="NC_002944.2"/>
</dbReference>
<dbReference type="EMBL" id="AE016958">
    <property type="protein sequence ID" value="AAS03176.1"/>
    <property type="molecule type" value="Genomic_DNA"/>
</dbReference>
<evidence type="ECO:0000259" key="1">
    <source>
        <dbReference type="Pfam" id="PF00149"/>
    </source>
</evidence>
<dbReference type="STRING" id="262316.MAP_0859c"/>
<gene>
    <name evidence="2" type="ordered locus">MAP_0859c</name>
</gene>
<feature type="domain" description="Calcineurin-like phosphoesterase" evidence="1">
    <location>
        <begin position="8"/>
        <end position="113"/>
    </location>
</feature>
<dbReference type="eggNOG" id="COG4186">
    <property type="taxonomic scope" value="Bacteria"/>
</dbReference>
<dbReference type="Gene3D" id="3.60.21.10">
    <property type="match status" value="1"/>
</dbReference>
<name>Q742H6_MYCPA</name>
<dbReference type="InterPro" id="IPR029052">
    <property type="entry name" value="Metallo-depent_PP-like"/>
</dbReference>
<evidence type="ECO:0000313" key="3">
    <source>
        <dbReference type="Proteomes" id="UP000000580"/>
    </source>
</evidence>
<organism evidence="2 3">
    <name type="scientific">Mycolicibacterium paratuberculosis (strain ATCC BAA-968 / K-10)</name>
    <name type="common">Mycobacterium paratuberculosis</name>
    <dbReference type="NCBI Taxonomy" id="262316"/>
    <lineage>
        <taxon>Bacteria</taxon>
        <taxon>Bacillati</taxon>
        <taxon>Actinomycetota</taxon>
        <taxon>Actinomycetes</taxon>
        <taxon>Mycobacteriales</taxon>
        <taxon>Mycobacteriaceae</taxon>
        <taxon>Mycobacterium</taxon>
        <taxon>Mycobacterium avium complex (MAC)</taxon>
    </lineage>
</organism>
<evidence type="ECO:0000313" key="2">
    <source>
        <dbReference type="EMBL" id="AAS03176.1"/>
    </source>
</evidence>
<reference evidence="2 3" key="1">
    <citation type="journal article" date="2005" name="Proc. Natl. Acad. Sci. U.S.A.">
        <title>The complete genome sequence of Mycobacterium avium subspecies paratuberculosis.</title>
        <authorList>
            <person name="Li L."/>
            <person name="Bannantine J.P."/>
            <person name="Zhang Q."/>
            <person name="Amonsin A."/>
            <person name="May B.J."/>
            <person name="Alt D."/>
            <person name="Banerji N."/>
            <person name="Kanjilal S."/>
            <person name="Kapur V."/>
        </authorList>
    </citation>
    <scope>NUCLEOTIDE SEQUENCE [LARGE SCALE GENOMIC DNA]</scope>
    <source>
        <strain evidence="3">ATCC BAA-968 / K-10</strain>
    </source>
</reference>
<proteinExistence type="predicted"/>
<dbReference type="SMR" id="Q742H6"/>
<protein>
    <recommendedName>
        <fullName evidence="1">Calcineurin-like phosphoesterase domain-containing protein</fullName>
    </recommendedName>
</protein>
<dbReference type="Pfam" id="PF00149">
    <property type="entry name" value="Metallophos"/>
    <property type="match status" value="1"/>
</dbReference>
<dbReference type="Proteomes" id="UP000000580">
    <property type="component" value="Chromosome"/>
</dbReference>
<dbReference type="GO" id="GO:0016787">
    <property type="term" value="F:hydrolase activity"/>
    <property type="evidence" value="ECO:0007669"/>
    <property type="project" value="InterPro"/>
</dbReference>
<keyword evidence="3" id="KW-1185">Reference proteome</keyword>
<dbReference type="AlphaFoldDB" id="Q742H6"/>
<sequence>MTLRTETWYTSDLHIGHRLVANLRGFAETTDHDAEIAERWDRLVGDNDVVWVLGDISGGGRSSQLRALAWLADRPGTKHLVAGNHDGVHPMHVDAHKLLPAYLQTFASVQQSARRKLAGHYILLSHFPYLDADQQDVRDARFNQWKMADLGAWLLHGHIHSSRRLAGRTIHVGLDAWGLSPVSLNVIAELIQKDRTDVAGDN</sequence>